<reference evidence="3 4" key="1">
    <citation type="submission" date="2019-06" db="EMBL/GenBank/DDBJ databases">
        <title>A chromosomal-level reference genome of Carpinus fangiana (Coryloideae, Betulaceae).</title>
        <authorList>
            <person name="Yang X."/>
            <person name="Wang Z."/>
            <person name="Zhang L."/>
            <person name="Hao G."/>
            <person name="Liu J."/>
            <person name="Yang Y."/>
        </authorList>
    </citation>
    <scope>NUCLEOTIDE SEQUENCE [LARGE SCALE GENOMIC DNA]</scope>
    <source>
        <strain evidence="3">Cfa_2016G</strain>
        <tissue evidence="3">Leaf</tissue>
    </source>
</reference>
<dbReference type="EMBL" id="CM017321">
    <property type="protein sequence ID" value="KAE7999442.1"/>
    <property type="molecule type" value="Genomic_DNA"/>
</dbReference>
<protein>
    <submittedName>
        <fullName evidence="3">Uncharacterized protein</fullName>
    </submittedName>
</protein>
<proteinExistence type="predicted"/>
<sequence length="587" mass="65049">MRSIEGNVHCTAVKQTTRLIMFRPRSRRNSGLRLQQWFEYCSNAKKCTCPVCKQLCSANNASRLYFQSVGDSNDTVLTQKPINCEKDTEELCRELERLETKVSGLTSVLDRQGKELKEVNEELCSCKEQAKTEAALKIEALKQRTSMQQLLHLKSQELDKSTLECLRLQERNMGLAKELAAFKLVSDLDLDEEEVLKLASFGNAANNKDTIDILRKSLVTRNRSYKELMAKCNLLGRGEARFCRKLEKAKEKMNKLKTRLQELETALEVKDNQVLRSLKASKKNRCKGVIQNGVNSNSNSNSLPANDFSSQDQEKQLSAPILNSGQTGSLTSNPLCSRKLENFSFTNNMAVNYTKKVKSSMALNKERDEYILIDEDDSKNFTAPLGLSDPNAKYQTSEDITGQKSTPLSSQVASDMSKEIRVHGLDNLVEHSGSRTGTNNDMGKTPAALDEDVTLLLDDDHDVTEVESPMLNIRKESPSPLPLSEPGDICFSGGLLGPDGTHRYLGKWCKRSQSSGSLAKQGSYTGNLIAAGADGRGGRIKVLRSSNQSSLDGKETSVGAKRCKYGAKTSRLQSQGCLQIEHFFGKG</sequence>
<name>A0A5N6QJC8_9ROSI</name>
<dbReference type="Proteomes" id="UP000327013">
    <property type="component" value="Chromosome 1"/>
</dbReference>
<feature type="region of interest" description="Disordered" evidence="2">
    <location>
        <begin position="383"/>
        <end position="408"/>
    </location>
</feature>
<feature type="coiled-coil region" evidence="1">
    <location>
        <begin position="239"/>
        <end position="273"/>
    </location>
</feature>
<keyword evidence="1" id="KW-0175">Coiled coil</keyword>
<evidence type="ECO:0000256" key="1">
    <source>
        <dbReference type="SAM" id="Coils"/>
    </source>
</evidence>
<feature type="compositionally biased region" description="Polar residues" evidence="2">
    <location>
        <begin position="393"/>
        <end position="408"/>
    </location>
</feature>
<feature type="compositionally biased region" description="Polar residues" evidence="2">
    <location>
        <begin position="321"/>
        <end position="330"/>
    </location>
</feature>
<evidence type="ECO:0000313" key="4">
    <source>
        <dbReference type="Proteomes" id="UP000327013"/>
    </source>
</evidence>
<organism evidence="3 4">
    <name type="scientific">Carpinus fangiana</name>
    <dbReference type="NCBI Taxonomy" id="176857"/>
    <lineage>
        <taxon>Eukaryota</taxon>
        <taxon>Viridiplantae</taxon>
        <taxon>Streptophyta</taxon>
        <taxon>Embryophyta</taxon>
        <taxon>Tracheophyta</taxon>
        <taxon>Spermatophyta</taxon>
        <taxon>Magnoliopsida</taxon>
        <taxon>eudicotyledons</taxon>
        <taxon>Gunneridae</taxon>
        <taxon>Pentapetalae</taxon>
        <taxon>rosids</taxon>
        <taxon>fabids</taxon>
        <taxon>Fagales</taxon>
        <taxon>Betulaceae</taxon>
        <taxon>Carpinus</taxon>
    </lineage>
</organism>
<evidence type="ECO:0000313" key="3">
    <source>
        <dbReference type="EMBL" id="KAE7999442.1"/>
    </source>
</evidence>
<dbReference type="PANTHER" id="PTHR47344:SF1">
    <property type="entry name" value="RING ZINC FINGER PROTEIN-RELATED"/>
    <property type="match status" value="1"/>
</dbReference>
<dbReference type="AlphaFoldDB" id="A0A5N6QJC8"/>
<accession>A0A5N6QJC8</accession>
<keyword evidence="4" id="KW-1185">Reference proteome</keyword>
<gene>
    <name evidence="3" type="ORF">FH972_003875</name>
</gene>
<feature type="region of interest" description="Disordered" evidence="2">
    <location>
        <begin position="289"/>
        <end position="330"/>
    </location>
</feature>
<dbReference type="PANTHER" id="PTHR47344">
    <property type="entry name" value="RING ZINC FINGER PROTEIN-RELATED"/>
    <property type="match status" value="1"/>
</dbReference>
<evidence type="ECO:0000256" key="2">
    <source>
        <dbReference type="SAM" id="MobiDB-lite"/>
    </source>
</evidence>
<dbReference type="OrthoDB" id="8062037at2759"/>